<comment type="caution">
    <text evidence="3">The sequence shown here is derived from an EMBL/GenBank/DDBJ whole genome shotgun (WGS) entry which is preliminary data.</text>
</comment>
<sequence>MGRARKPKKADFAIVKVLRKQNPSAAKNLLKKLKRKAKAGKSTNSTSIKDKLGEYYADSNVSVEDTAEYIPEEIEDAGEFGEVFQRFNELEMKAIDEDYNPQPTAEKEDEFGDEFSDSDSDEDESRRSMSTKKRRKLANRPTLAQLKQMADRPDLVEFWDTTAMDPKFFVWLKAQRNSVIVPGHWKEKTRYMQNRRLCDKPVYRLPPYIEATKIAQIRGALQEKEANKSLKQKMREKARPKSHRMDIDYQTLHDAFFKYATKPPLTRFGDIYYEGKEMELRMRRFRPGHLSERLKQALGMGENAPPPWLVNMQRFGPPPSYPNLRIPGVNAPLPEGASFGYHAGGWGQLPVDDMGNPVYGFMDSNYYQDNHIDKSLWGELPQALEDYQQEPESNSDAESDTKEQVDEDSGATNVVAPIAPTPIPLVDVGLNTGIETPLDASLKATQQAPRKAYTVLEPKPVSTRASGALFGSQVTYSMPPPVATPLGPAPGIATPSGLVTPSLNVDDGISTTARVMRHLEYHEKKAKLAQEAAGQVQVAPSGDSKKKKKKFKF</sequence>
<feature type="region of interest" description="Disordered" evidence="1">
    <location>
        <begin position="96"/>
        <end position="146"/>
    </location>
</feature>
<dbReference type="PANTHER" id="PTHR12785:SF6">
    <property type="entry name" value="SPLICING FACTOR 3B SUBUNIT 2"/>
    <property type="match status" value="1"/>
</dbReference>
<dbReference type="InterPro" id="IPR007180">
    <property type="entry name" value="DUF382"/>
</dbReference>
<evidence type="ECO:0000313" key="4">
    <source>
        <dbReference type="Proteomes" id="UP001214638"/>
    </source>
</evidence>
<evidence type="ECO:0000313" key="3">
    <source>
        <dbReference type="EMBL" id="KAK2196198.1"/>
    </source>
</evidence>
<feature type="compositionally biased region" description="Acidic residues" evidence="1">
    <location>
        <begin position="107"/>
        <end position="123"/>
    </location>
</feature>
<evidence type="ECO:0000259" key="2">
    <source>
        <dbReference type="SMART" id="SM00581"/>
    </source>
</evidence>
<dbReference type="PANTHER" id="PTHR12785">
    <property type="entry name" value="SPLICING FACTOR 3B"/>
    <property type="match status" value="1"/>
</dbReference>
<dbReference type="InterPro" id="IPR052584">
    <property type="entry name" value="U2_snRNP_Complex_Component"/>
</dbReference>
<feature type="region of interest" description="Disordered" evidence="1">
    <location>
        <begin position="532"/>
        <end position="553"/>
    </location>
</feature>
<accession>A0AAD9PKT1</accession>
<feature type="domain" description="PSP proline-rich" evidence="2">
    <location>
        <begin position="282"/>
        <end position="335"/>
    </location>
</feature>
<dbReference type="KEGG" id="bdw:94337095"/>
<reference evidence="3" key="1">
    <citation type="journal article" date="2023" name="Nat. Microbiol.">
        <title>Babesia duncani multi-omics identifies virulence factors and drug targets.</title>
        <authorList>
            <person name="Singh P."/>
            <person name="Lonardi S."/>
            <person name="Liang Q."/>
            <person name="Vydyam P."/>
            <person name="Khabirova E."/>
            <person name="Fang T."/>
            <person name="Gihaz S."/>
            <person name="Thekkiniath J."/>
            <person name="Munshi M."/>
            <person name="Abel S."/>
            <person name="Ciampossin L."/>
            <person name="Batugedara G."/>
            <person name="Gupta M."/>
            <person name="Lu X.M."/>
            <person name="Lenz T."/>
            <person name="Chakravarty S."/>
            <person name="Cornillot E."/>
            <person name="Hu Y."/>
            <person name="Ma W."/>
            <person name="Gonzalez L.M."/>
            <person name="Sanchez S."/>
            <person name="Estrada K."/>
            <person name="Sanchez-Flores A."/>
            <person name="Montero E."/>
            <person name="Harb O.S."/>
            <person name="Le Roch K.G."/>
            <person name="Mamoun C.B."/>
        </authorList>
    </citation>
    <scope>NUCLEOTIDE SEQUENCE</scope>
    <source>
        <strain evidence="3">WA1</strain>
    </source>
</reference>
<feature type="compositionally biased region" description="Basic residues" evidence="1">
    <location>
        <begin position="129"/>
        <end position="138"/>
    </location>
</feature>
<feature type="region of interest" description="Disordered" evidence="1">
    <location>
        <begin position="387"/>
        <end position="417"/>
    </location>
</feature>
<evidence type="ECO:0000256" key="1">
    <source>
        <dbReference type="SAM" id="MobiDB-lite"/>
    </source>
</evidence>
<dbReference type="GO" id="GO:0005634">
    <property type="term" value="C:nucleus"/>
    <property type="evidence" value="ECO:0007669"/>
    <property type="project" value="InterPro"/>
</dbReference>
<name>A0AAD9PKT1_9APIC</name>
<dbReference type="Pfam" id="PF04046">
    <property type="entry name" value="PSP"/>
    <property type="match status" value="1"/>
</dbReference>
<dbReference type="InterPro" id="IPR006568">
    <property type="entry name" value="PSP_pro-rich"/>
</dbReference>
<dbReference type="GeneID" id="94337095"/>
<dbReference type="Proteomes" id="UP001214638">
    <property type="component" value="Unassembled WGS sequence"/>
</dbReference>
<gene>
    <name evidence="3" type="ORF">BdWA1_002798</name>
</gene>
<dbReference type="EMBL" id="JALLKP010000003">
    <property type="protein sequence ID" value="KAK2196198.1"/>
    <property type="molecule type" value="Genomic_DNA"/>
</dbReference>
<protein>
    <submittedName>
        <fullName evidence="3">Bifunctional PSP</fullName>
    </submittedName>
</protein>
<feature type="compositionally biased region" description="Acidic residues" evidence="1">
    <location>
        <begin position="387"/>
        <end position="398"/>
    </location>
</feature>
<dbReference type="AlphaFoldDB" id="A0AAD9PKT1"/>
<keyword evidence="4" id="KW-1185">Reference proteome</keyword>
<proteinExistence type="predicted"/>
<dbReference type="RefSeq" id="XP_067803040.1">
    <property type="nucleotide sequence ID" value="XM_067947818.1"/>
</dbReference>
<organism evidence="3 4">
    <name type="scientific">Babesia duncani</name>
    <dbReference type="NCBI Taxonomy" id="323732"/>
    <lineage>
        <taxon>Eukaryota</taxon>
        <taxon>Sar</taxon>
        <taxon>Alveolata</taxon>
        <taxon>Apicomplexa</taxon>
        <taxon>Aconoidasida</taxon>
        <taxon>Piroplasmida</taxon>
        <taxon>Babesiidae</taxon>
        <taxon>Babesia</taxon>
    </lineage>
</organism>
<dbReference type="Pfam" id="PF04037">
    <property type="entry name" value="DUF382"/>
    <property type="match status" value="1"/>
</dbReference>
<dbReference type="SMART" id="SM00581">
    <property type="entry name" value="PSP"/>
    <property type="match status" value="1"/>
</dbReference>